<organism evidence="2 3">
    <name type="scientific">Penicillium flavigenum</name>
    <dbReference type="NCBI Taxonomy" id="254877"/>
    <lineage>
        <taxon>Eukaryota</taxon>
        <taxon>Fungi</taxon>
        <taxon>Dikarya</taxon>
        <taxon>Ascomycota</taxon>
        <taxon>Pezizomycotina</taxon>
        <taxon>Eurotiomycetes</taxon>
        <taxon>Eurotiomycetidae</taxon>
        <taxon>Eurotiales</taxon>
        <taxon>Aspergillaceae</taxon>
        <taxon>Penicillium</taxon>
    </lineage>
</organism>
<accession>A0A1V6TCJ6</accession>
<proteinExistence type="predicted"/>
<gene>
    <name evidence="2" type="ORF">PENFLA_c010G08294</name>
</gene>
<protein>
    <recommendedName>
        <fullName evidence="1">HNH nuclease domain-containing protein</fullName>
    </recommendedName>
</protein>
<name>A0A1V6TCJ6_9EURO</name>
<reference evidence="3" key="1">
    <citation type="journal article" date="2017" name="Nat. Microbiol.">
        <title>Global analysis of biosynthetic gene clusters reveals vast potential of secondary metabolite production in Penicillium species.</title>
        <authorList>
            <person name="Nielsen J.C."/>
            <person name="Grijseels S."/>
            <person name="Prigent S."/>
            <person name="Ji B."/>
            <person name="Dainat J."/>
            <person name="Nielsen K.F."/>
            <person name="Frisvad J.C."/>
            <person name="Workman M."/>
            <person name="Nielsen J."/>
        </authorList>
    </citation>
    <scope>NUCLEOTIDE SEQUENCE [LARGE SCALE GENOMIC DNA]</scope>
    <source>
        <strain evidence="3">IBT 14082</strain>
    </source>
</reference>
<evidence type="ECO:0000313" key="2">
    <source>
        <dbReference type="EMBL" id="OQE24057.1"/>
    </source>
</evidence>
<evidence type="ECO:0000259" key="1">
    <source>
        <dbReference type="Pfam" id="PF13391"/>
    </source>
</evidence>
<dbReference type="STRING" id="254877.A0A1V6TCJ6"/>
<dbReference type="AlphaFoldDB" id="A0A1V6TCJ6"/>
<dbReference type="Proteomes" id="UP000191342">
    <property type="component" value="Unassembled WGS sequence"/>
</dbReference>
<dbReference type="EMBL" id="MLQL01000010">
    <property type="protein sequence ID" value="OQE24057.1"/>
    <property type="molecule type" value="Genomic_DNA"/>
</dbReference>
<feature type="domain" description="HNH nuclease" evidence="1">
    <location>
        <begin position="259"/>
        <end position="322"/>
    </location>
</feature>
<sequence>MIYWLVAPTSLGPCVPIAHGVEGKAWMATFHNYHSSSGGLTRALGITDSLASLATPACQSNLRRKIAQPEDAIFLKQFQSPRTITSADLAIELGKVHDTAFFTYADSSHGDRYDIKQVNRKALLEHQFWYSKKQMHGKSAKPGTDLALSQVSMKMCLFYVGASRTDSVLCHIGHIQVLKTQRSLIVEDIDEKVSAKRQRIEGPADQSLLEHAYRDAIISRVLGASAKQKGSNFDQSKFTKDVYRYYGVNEYCRPGFGWCHVLGTILPKKNIKAAHLVLKSLTFREVSHLFGVSDGVLGDPRNGITLADTIELLFDQGTIAIVPMRGPMKSPTEWRCVVLDESKNDDTIGTSGESYVRLKFQVHHWPRLSSHPRHTVYAEWSDPLTAPPEAQNEVDEPAVESILETPAGPANAPAVGPVPETPLGPVTHWSFSMSVIFQ</sequence>
<keyword evidence="3" id="KW-1185">Reference proteome</keyword>
<dbReference type="Pfam" id="PF13391">
    <property type="entry name" value="HNH_2"/>
    <property type="match status" value="1"/>
</dbReference>
<comment type="caution">
    <text evidence="2">The sequence shown here is derived from an EMBL/GenBank/DDBJ whole genome shotgun (WGS) entry which is preliminary data.</text>
</comment>
<dbReference type="OrthoDB" id="5386595at2759"/>
<evidence type="ECO:0000313" key="3">
    <source>
        <dbReference type="Proteomes" id="UP000191342"/>
    </source>
</evidence>
<dbReference type="InterPro" id="IPR003615">
    <property type="entry name" value="HNH_nuc"/>
</dbReference>